<reference evidence="1" key="1">
    <citation type="submission" date="2023-07" db="EMBL/GenBank/DDBJ databases">
        <authorList>
            <consortium name="AG Swart"/>
            <person name="Singh M."/>
            <person name="Singh A."/>
            <person name="Seah K."/>
            <person name="Emmerich C."/>
        </authorList>
    </citation>
    <scope>NUCLEOTIDE SEQUENCE</scope>
    <source>
        <strain evidence="1">DP1</strain>
    </source>
</reference>
<comment type="caution">
    <text evidence="1">The sequence shown here is derived from an EMBL/GenBank/DDBJ whole genome shotgun (WGS) entry which is preliminary data.</text>
</comment>
<protein>
    <submittedName>
        <fullName evidence="1">Uncharacterized protein</fullName>
    </submittedName>
</protein>
<dbReference type="AlphaFoldDB" id="A0AAD1XSQ5"/>
<gene>
    <name evidence="1" type="ORF">ECRASSUSDP1_LOCUS19563</name>
</gene>
<proteinExistence type="predicted"/>
<accession>A0AAD1XSQ5</accession>
<dbReference type="EMBL" id="CAMPGE010019866">
    <property type="protein sequence ID" value="CAI2378168.1"/>
    <property type="molecule type" value="Genomic_DNA"/>
</dbReference>
<sequence>MKGSFQSSTKSCFLEFYYKEILASFREIQYRYSASKLEECLQSQYFRCLIHHYLFETYWQTENSN</sequence>
<evidence type="ECO:0000313" key="1">
    <source>
        <dbReference type="EMBL" id="CAI2378168.1"/>
    </source>
</evidence>
<name>A0AAD1XSQ5_EUPCR</name>
<keyword evidence="2" id="KW-1185">Reference proteome</keyword>
<organism evidence="1 2">
    <name type="scientific">Euplotes crassus</name>
    <dbReference type="NCBI Taxonomy" id="5936"/>
    <lineage>
        <taxon>Eukaryota</taxon>
        <taxon>Sar</taxon>
        <taxon>Alveolata</taxon>
        <taxon>Ciliophora</taxon>
        <taxon>Intramacronucleata</taxon>
        <taxon>Spirotrichea</taxon>
        <taxon>Hypotrichia</taxon>
        <taxon>Euplotida</taxon>
        <taxon>Euplotidae</taxon>
        <taxon>Moneuplotes</taxon>
    </lineage>
</organism>
<dbReference type="Proteomes" id="UP001295684">
    <property type="component" value="Unassembled WGS sequence"/>
</dbReference>
<evidence type="ECO:0000313" key="2">
    <source>
        <dbReference type="Proteomes" id="UP001295684"/>
    </source>
</evidence>